<proteinExistence type="predicted"/>
<evidence type="ECO:0000259" key="2">
    <source>
        <dbReference type="PROSITE" id="PS50994"/>
    </source>
</evidence>
<name>A0AAU9TS95_EUPED</name>
<feature type="domain" description="Integrase catalytic" evidence="2">
    <location>
        <begin position="202"/>
        <end position="289"/>
    </location>
</feature>
<protein>
    <recommendedName>
        <fullName evidence="1">RNA-directed DNA polymerase</fullName>
        <ecNumber evidence="1">2.7.7.49</ecNumber>
    </recommendedName>
</protein>
<dbReference type="InterPro" id="IPR041588">
    <property type="entry name" value="Integrase_H2C2"/>
</dbReference>
<keyword evidence="4" id="KW-1185">Reference proteome</keyword>
<dbReference type="SUPFAM" id="SSF53098">
    <property type="entry name" value="Ribonuclease H-like"/>
    <property type="match status" value="1"/>
</dbReference>
<dbReference type="GO" id="GO:0015074">
    <property type="term" value="P:DNA integration"/>
    <property type="evidence" value="ECO:0007669"/>
    <property type="project" value="InterPro"/>
</dbReference>
<sequence>MSRIELDNNSDDSDIETIEPQVGTTTIATADDSSTGMLIRREHPHPSKPRLICEYGNGIFTYRQEENTHYLTFQTGTKAEDFIEYTLKYLKPGRYNIYMKSEHLYQIISETYRTKLDNDQIKFIRYTKFLNEPETEEERWTIMHEAHLLHNRHIGRDAMVNAIKRNYFWPKLQADVTKYLKRCEICLKAKYDRVQPKPRIEQTETPDGPMQHWHADIFFFDGKRYLTTIDKFSKFATISLIETPTSFDVMNAFIDAFKYMGSPKKLTIDNESILQSISIQGFLNLNSIQTQHHHTSLEETYFTFSQSPTVN</sequence>
<dbReference type="PANTHER" id="PTHR37984:SF5">
    <property type="entry name" value="PROTEIN NYNRIN-LIKE"/>
    <property type="match status" value="1"/>
</dbReference>
<dbReference type="GO" id="GO:0003964">
    <property type="term" value="F:RNA-directed DNA polymerase activity"/>
    <property type="evidence" value="ECO:0007669"/>
    <property type="project" value="UniProtKB-EC"/>
</dbReference>
<reference evidence="3" key="1">
    <citation type="submission" date="2022-03" db="EMBL/GenBank/DDBJ databases">
        <authorList>
            <person name="Tunstrom K."/>
        </authorList>
    </citation>
    <scope>NUCLEOTIDE SEQUENCE</scope>
</reference>
<dbReference type="Pfam" id="PF00665">
    <property type="entry name" value="rve"/>
    <property type="match status" value="1"/>
</dbReference>
<dbReference type="EC" id="2.7.7.49" evidence="1"/>
<dbReference type="Gene3D" id="3.30.420.10">
    <property type="entry name" value="Ribonuclease H-like superfamily/Ribonuclease H"/>
    <property type="match status" value="1"/>
</dbReference>
<dbReference type="Pfam" id="PF17921">
    <property type="entry name" value="Integrase_H2C2"/>
    <property type="match status" value="1"/>
</dbReference>
<organism evidence="3 4">
    <name type="scientific">Euphydryas editha</name>
    <name type="common">Edith's checkerspot</name>
    <dbReference type="NCBI Taxonomy" id="104508"/>
    <lineage>
        <taxon>Eukaryota</taxon>
        <taxon>Metazoa</taxon>
        <taxon>Ecdysozoa</taxon>
        <taxon>Arthropoda</taxon>
        <taxon>Hexapoda</taxon>
        <taxon>Insecta</taxon>
        <taxon>Pterygota</taxon>
        <taxon>Neoptera</taxon>
        <taxon>Endopterygota</taxon>
        <taxon>Lepidoptera</taxon>
        <taxon>Glossata</taxon>
        <taxon>Ditrysia</taxon>
        <taxon>Papilionoidea</taxon>
        <taxon>Nymphalidae</taxon>
        <taxon>Nymphalinae</taxon>
        <taxon>Euphydryas</taxon>
    </lineage>
</organism>
<dbReference type="Gene3D" id="1.10.340.70">
    <property type="match status" value="1"/>
</dbReference>
<dbReference type="InterPro" id="IPR001584">
    <property type="entry name" value="Integrase_cat-core"/>
</dbReference>
<dbReference type="InterPro" id="IPR050951">
    <property type="entry name" value="Retrovirus_Pol_polyprotein"/>
</dbReference>
<gene>
    <name evidence="3" type="ORF">EEDITHA_LOCUS4892</name>
</gene>
<dbReference type="InterPro" id="IPR036397">
    <property type="entry name" value="RNaseH_sf"/>
</dbReference>
<dbReference type="GO" id="GO:0003676">
    <property type="term" value="F:nucleic acid binding"/>
    <property type="evidence" value="ECO:0007669"/>
    <property type="project" value="InterPro"/>
</dbReference>
<dbReference type="EMBL" id="CAKOGL010000007">
    <property type="protein sequence ID" value="CAH2088758.1"/>
    <property type="molecule type" value="Genomic_DNA"/>
</dbReference>
<accession>A0AAU9TS95</accession>
<dbReference type="PANTHER" id="PTHR37984">
    <property type="entry name" value="PROTEIN CBG26694"/>
    <property type="match status" value="1"/>
</dbReference>
<dbReference type="Proteomes" id="UP001153954">
    <property type="component" value="Unassembled WGS sequence"/>
</dbReference>
<comment type="caution">
    <text evidence="3">The sequence shown here is derived from an EMBL/GenBank/DDBJ whole genome shotgun (WGS) entry which is preliminary data.</text>
</comment>
<evidence type="ECO:0000313" key="3">
    <source>
        <dbReference type="EMBL" id="CAH2088758.1"/>
    </source>
</evidence>
<dbReference type="PROSITE" id="PS50994">
    <property type="entry name" value="INTEGRASE"/>
    <property type="match status" value="1"/>
</dbReference>
<dbReference type="AlphaFoldDB" id="A0AAU9TS95"/>
<dbReference type="InterPro" id="IPR012337">
    <property type="entry name" value="RNaseH-like_sf"/>
</dbReference>
<evidence type="ECO:0000313" key="4">
    <source>
        <dbReference type="Proteomes" id="UP001153954"/>
    </source>
</evidence>
<evidence type="ECO:0000256" key="1">
    <source>
        <dbReference type="ARBA" id="ARBA00012493"/>
    </source>
</evidence>